<keyword evidence="2" id="KW-0813">Transport</keyword>
<keyword evidence="9" id="KW-1185">Reference proteome</keyword>
<gene>
    <name evidence="8" type="ORF">HOLleu_02266</name>
</gene>
<reference evidence="8" key="1">
    <citation type="submission" date="2021-10" db="EMBL/GenBank/DDBJ databases">
        <title>Tropical sea cucumber genome reveals ecological adaptation and Cuvierian tubules defense mechanism.</title>
        <authorList>
            <person name="Chen T."/>
        </authorList>
    </citation>
    <scope>NUCLEOTIDE SEQUENCE</scope>
    <source>
        <strain evidence="8">Nanhai2018</strain>
        <tissue evidence="8">Muscle</tissue>
    </source>
</reference>
<evidence type="ECO:0000256" key="2">
    <source>
        <dbReference type="ARBA" id="ARBA00022448"/>
    </source>
</evidence>
<dbReference type="GO" id="GO:0005886">
    <property type="term" value="C:plasma membrane"/>
    <property type="evidence" value="ECO:0007669"/>
    <property type="project" value="UniProtKB-SubCell"/>
</dbReference>
<dbReference type="PANTHER" id="PTHR42985:SF40">
    <property type="entry name" value="LD47995P-RELATED"/>
    <property type="match status" value="1"/>
</dbReference>
<keyword evidence="7" id="KW-0472">Membrane</keyword>
<dbReference type="OrthoDB" id="6132759at2759"/>
<keyword evidence="5" id="KW-0406">Ion transport</keyword>
<dbReference type="GO" id="GO:0006814">
    <property type="term" value="P:sodium ion transport"/>
    <property type="evidence" value="ECO:0007669"/>
    <property type="project" value="UniProtKB-KW"/>
</dbReference>
<evidence type="ECO:0000256" key="1">
    <source>
        <dbReference type="ARBA" id="ARBA00004651"/>
    </source>
</evidence>
<sequence>MQVAIPLHLVTSRRSTKCCLTSSWIFFQNIPGIAGILAICRAALSSMSSGINALSFICHKEVIHIIGKDLTRKQDGIVTKDLTGVTGVLTVLLKFLAPYLGGILDALMTCQGILRGPFLVCLTGMTLSFVLLAILKVGNTVYPKAIFVLPSLSIEKCSAATQIIATENISLTTFLDESPDGFAVWQISTFFYGAFSTYLTIIIGLMMSYITRSSEFTIEERLLWRPSRDKIPVAAETDINEELDYHAENKYQPVKTVTLPECPHTK</sequence>
<dbReference type="Gene3D" id="1.20.1730.10">
    <property type="entry name" value="Sodium/glucose cotransporter"/>
    <property type="match status" value="1"/>
</dbReference>
<dbReference type="GO" id="GO:0015293">
    <property type="term" value="F:symporter activity"/>
    <property type="evidence" value="ECO:0007669"/>
    <property type="project" value="TreeGrafter"/>
</dbReference>
<feature type="transmembrane region" description="Helical" evidence="7">
    <location>
        <begin position="82"/>
        <end position="104"/>
    </location>
</feature>
<keyword evidence="6" id="KW-0739">Sodium transport</keyword>
<dbReference type="AlphaFoldDB" id="A0A9Q1HGX9"/>
<evidence type="ECO:0000256" key="7">
    <source>
        <dbReference type="SAM" id="Phobius"/>
    </source>
</evidence>
<dbReference type="PANTHER" id="PTHR42985">
    <property type="entry name" value="SODIUM-COUPLED MONOCARBOXYLATE TRANSPORTER"/>
    <property type="match status" value="1"/>
</dbReference>
<evidence type="ECO:0000313" key="9">
    <source>
        <dbReference type="Proteomes" id="UP001152320"/>
    </source>
</evidence>
<dbReference type="EMBL" id="JAIZAY010000001">
    <property type="protein sequence ID" value="KAJ8049497.1"/>
    <property type="molecule type" value="Genomic_DNA"/>
</dbReference>
<dbReference type="InterPro" id="IPR038377">
    <property type="entry name" value="Na/Glc_symporter_sf"/>
</dbReference>
<evidence type="ECO:0000256" key="6">
    <source>
        <dbReference type="ARBA" id="ARBA00023201"/>
    </source>
</evidence>
<keyword evidence="7" id="KW-0812">Transmembrane</keyword>
<evidence type="ECO:0000313" key="8">
    <source>
        <dbReference type="EMBL" id="KAJ8049497.1"/>
    </source>
</evidence>
<proteinExistence type="predicted"/>
<keyword evidence="7" id="KW-1133">Transmembrane helix</keyword>
<comment type="caution">
    <text evidence="8">The sequence shown here is derived from an EMBL/GenBank/DDBJ whole genome shotgun (WGS) entry which is preliminary data.</text>
</comment>
<dbReference type="InterPro" id="IPR051163">
    <property type="entry name" value="Sodium:Solute_Symporter_SSF"/>
</dbReference>
<name>A0A9Q1HGX9_HOLLE</name>
<protein>
    <submittedName>
        <fullName evidence="8">Sodium/iodide cotransporter</fullName>
    </submittedName>
</protein>
<evidence type="ECO:0000256" key="3">
    <source>
        <dbReference type="ARBA" id="ARBA00022475"/>
    </source>
</evidence>
<accession>A0A9Q1HGX9</accession>
<feature type="transmembrane region" description="Helical" evidence="7">
    <location>
        <begin position="190"/>
        <end position="211"/>
    </location>
</feature>
<dbReference type="Proteomes" id="UP001152320">
    <property type="component" value="Chromosome 1"/>
</dbReference>
<feature type="transmembrane region" description="Helical" evidence="7">
    <location>
        <begin position="23"/>
        <end position="44"/>
    </location>
</feature>
<keyword evidence="4" id="KW-0915">Sodium</keyword>
<evidence type="ECO:0000256" key="4">
    <source>
        <dbReference type="ARBA" id="ARBA00023053"/>
    </source>
</evidence>
<evidence type="ECO:0000256" key="5">
    <source>
        <dbReference type="ARBA" id="ARBA00023065"/>
    </source>
</evidence>
<organism evidence="8 9">
    <name type="scientific">Holothuria leucospilota</name>
    <name type="common">Black long sea cucumber</name>
    <name type="synonym">Mertensiothuria leucospilota</name>
    <dbReference type="NCBI Taxonomy" id="206669"/>
    <lineage>
        <taxon>Eukaryota</taxon>
        <taxon>Metazoa</taxon>
        <taxon>Echinodermata</taxon>
        <taxon>Eleutherozoa</taxon>
        <taxon>Echinozoa</taxon>
        <taxon>Holothuroidea</taxon>
        <taxon>Aspidochirotacea</taxon>
        <taxon>Aspidochirotida</taxon>
        <taxon>Holothuriidae</taxon>
        <taxon>Holothuria</taxon>
    </lineage>
</organism>
<comment type="subcellular location">
    <subcellularLocation>
        <location evidence="1">Cell membrane</location>
        <topology evidence="1">Multi-pass membrane protein</topology>
    </subcellularLocation>
</comment>
<feature type="transmembrane region" description="Helical" evidence="7">
    <location>
        <begin position="116"/>
        <end position="135"/>
    </location>
</feature>
<keyword evidence="3" id="KW-1003">Cell membrane</keyword>